<comment type="caution">
    <text evidence="1">The sequence shown here is derived from an EMBL/GenBank/DDBJ whole genome shotgun (WGS) entry which is preliminary data.</text>
</comment>
<dbReference type="EMBL" id="CAJVPT010002097">
    <property type="protein sequence ID" value="CAG8475044.1"/>
    <property type="molecule type" value="Genomic_DNA"/>
</dbReference>
<keyword evidence="2" id="KW-1185">Reference proteome</keyword>
<dbReference type="Proteomes" id="UP000789525">
    <property type="component" value="Unassembled WGS sequence"/>
</dbReference>
<protein>
    <submittedName>
        <fullName evidence="1">11113_t:CDS:1</fullName>
    </submittedName>
</protein>
<evidence type="ECO:0000313" key="1">
    <source>
        <dbReference type="EMBL" id="CAG8475044.1"/>
    </source>
</evidence>
<gene>
    <name evidence="1" type="ORF">ACOLOM_LOCUS1753</name>
</gene>
<proteinExistence type="predicted"/>
<accession>A0ACA9KJB5</accession>
<reference evidence="1" key="1">
    <citation type="submission" date="2021-06" db="EMBL/GenBank/DDBJ databases">
        <authorList>
            <person name="Kallberg Y."/>
            <person name="Tangrot J."/>
            <person name="Rosling A."/>
        </authorList>
    </citation>
    <scope>NUCLEOTIDE SEQUENCE</scope>
    <source>
        <strain evidence="1">CL356</strain>
    </source>
</reference>
<organism evidence="1 2">
    <name type="scientific">Acaulospora colombiana</name>
    <dbReference type="NCBI Taxonomy" id="27376"/>
    <lineage>
        <taxon>Eukaryota</taxon>
        <taxon>Fungi</taxon>
        <taxon>Fungi incertae sedis</taxon>
        <taxon>Mucoromycota</taxon>
        <taxon>Glomeromycotina</taxon>
        <taxon>Glomeromycetes</taxon>
        <taxon>Diversisporales</taxon>
        <taxon>Acaulosporaceae</taxon>
        <taxon>Acaulospora</taxon>
    </lineage>
</organism>
<name>A0ACA9KJB5_9GLOM</name>
<sequence length="251" mass="29303">MPDESEKFFPNVIEEHVKPFMEGDNLQKLKNTHQSQGEKEKNREMSSESEEETSEKAELKRKNFLQAMHNGGIITDYHKNKRGNYTVHVKLPSNEVGTFANISGEHFNKFKTQVAKEIPGTELHHHREKFEKVMSEGGHIEDVVKFESYSVHVKMPEGNVEQFGNISKEYIDKYKDRIDLHPEIEYDKAIDHQHRKGDTFGACMERPGATIIGYHAHPFYSLHVKTSDNRMEYYSHISEKILEKYKRPEPQ</sequence>
<evidence type="ECO:0000313" key="2">
    <source>
        <dbReference type="Proteomes" id="UP000789525"/>
    </source>
</evidence>